<dbReference type="Pfam" id="PF13413">
    <property type="entry name" value="HTH_25"/>
    <property type="match status" value="1"/>
</dbReference>
<comment type="caution">
    <text evidence="3">The sequence shown here is derived from an EMBL/GenBank/DDBJ whole genome shotgun (WGS) entry which is preliminary data.</text>
</comment>
<dbReference type="SUPFAM" id="SSF47413">
    <property type="entry name" value="lambda repressor-like DNA-binding domains"/>
    <property type="match status" value="1"/>
</dbReference>
<evidence type="ECO:0000256" key="1">
    <source>
        <dbReference type="SAM" id="Phobius"/>
    </source>
</evidence>
<dbReference type="PANTHER" id="PTHR34475:SF1">
    <property type="entry name" value="CYTOSKELETON PROTEIN RODZ"/>
    <property type="match status" value="1"/>
</dbReference>
<evidence type="ECO:0000259" key="2">
    <source>
        <dbReference type="Pfam" id="PF13464"/>
    </source>
</evidence>
<keyword evidence="4" id="KW-1185">Reference proteome</keyword>
<keyword evidence="1" id="KW-0472">Membrane</keyword>
<dbReference type="Pfam" id="PF13464">
    <property type="entry name" value="RodZ_C"/>
    <property type="match status" value="1"/>
</dbReference>
<dbReference type="InterPro" id="IPR050400">
    <property type="entry name" value="Bact_Cytoskel_RodZ"/>
</dbReference>
<keyword evidence="1" id="KW-0812">Transmembrane</keyword>
<gene>
    <name evidence="3" type="ORF">OMW55_01065</name>
</gene>
<keyword evidence="1" id="KW-1133">Transmembrane helix</keyword>
<dbReference type="RefSeq" id="WP_264880158.1">
    <property type="nucleotide sequence ID" value="NZ_JAPDOB010000001.1"/>
</dbReference>
<dbReference type="Proteomes" id="UP001526246">
    <property type="component" value="Unassembled WGS sequence"/>
</dbReference>
<dbReference type="Gene3D" id="1.10.260.40">
    <property type="entry name" value="lambda repressor-like DNA-binding domains"/>
    <property type="match status" value="1"/>
</dbReference>
<reference evidence="3 4" key="1">
    <citation type="submission" date="2022-10" db="EMBL/GenBank/DDBJ databases">
        <title>Sphingomonas sp.</title>
        <authorList>
            <person name="Jin C."/>
        </authorList>
    </citation>
    <scope>NUCLEOTIDE SEQUENCE [LARGE SCALE GENOMIC DNA]</scope>
    <source>
        <strain evidence="3 4">BN140010</strain>
    </source>
</reference>
<organism evidence="3 4">
    <name type="scientific">Sphingomonas arvum</name>
    <dbReference type="NCBI Taxonomy" id="2992113"/>
    <lineage>
        <taxon>Bacteria</taxon>
        <taxon>Pseudomonadati</taxon>
        <taxon>Pseudomonadota</taxon>
        <taxon>Alphaproteobacteria</taxon>
        <taxon>Sphingomonadales</taxon>
        <taxon>Sphingomonadaceae</taxon>
        <taxon>Sphingomonas</taxon>
    </lineage>
</organism>
<dbReference type="InterPro" id="IPR025194">
    <property type="entry name" value="RodZ-like_C"/>
</dbReference>
<proteinExistence type="predicted"/>
<dbReference type="PANTHER" id="PTHR34475">
    <property type="match status" value="1"/>
</dbReference>
<sequence>MVDETDMGGGKTVGEQLRAARTAQDVSLEELAARTRIPTRHLESLEASDWSKLPATTYSIGFAKSYASAVGLDRTAIGEQLRAEMSGYSQRPAHTTEVFEPADPARVMPKWLVLLAVLGVIAVVAALLVMRNREISGPDEGAAPVAAEAPQGPAAAASSAAAPASNGPVVITANEPAWLQVYEKGGKTLYQGQLAAGQSYEVPASATAPLLKTGKPEALRVSVGTADAPSVGQPGTTARDVSLLPADLMRGGAATPAPASAPATR</sequence>
<feature type="domain" description="Cytoskeleton protein RodZ-like C-terminal" evidence="2">
    <location>
        <begin position="170"/>
        <end position="239"/>
    </location>
</feature>
<accession>A0ABT3JBF6</accession>
<dbReference type="EMBL" id="JAPDOB010000001">
    <property type="protein sequence ID" value="MCW3796401.1"/>
    <property type="molecule type" value="Genomic_DNA"/>
</dbReference>
<feature type="transmembrane region" description="Helical" evidence="1">
    <location>
        <begin position="111"/>
        <end position="130"/>
    </location>
</feature>
<protein>
    <submittedName>
        <fullName evidence="3">DUF4115 domain-containing protein</fullName>
    </submittedName>
</protein>
<dbReference type="InterPro" id="IPR010982">
    <property type="entry name" value="Lambda_DNA-bd_dom_sf"/>
</dbReference>
<evidence type="ECO:0000313" key="3">
    <source>
        <dbReference type="EMBL" id="MCW3796401.1"/>
    </source>
</evidence>
<evidence type="ECO:0000313" key="4">
    <source>
        <dbReference type="Proteomes" id="UP001526246"/>
    </source>
</evidence>
<name>A0ABT3JBF6_9SPHN</name>